<dbReference type="AlphaFoldDB" id="A0A820NE39"/>
<sequence>MKPPQMLGFGVYFARSFADTEGKARAAGAFIVAEINMGHVRMIERAQIDEVRNTDSWWKQFDTIYLKHEEEKRDEFCIKDPSQILKWIMVMNDGRL</sequence>
<dbReference type="Proteomes" id="UP000663869">
    <property type="component" value="Unassembled WGS sequence"/>
</dbReference>
<proteinExistence type="predicted"/>
<evidence type="ECO:0000313" key="2">
    <source>
        <dbReference type="EMBL" id="CAF4385693.1"/>
    </source>
</evidence>
<reference evidence="2" key="1">
    <citation type="submission" date="2021-02" db="EMBL/GenBank/DDBJ databases">
        <authorList>
            <person name="Nowell W R."/>
        </authorList>
    </citation>
    <scope>NUCLEOTIDE SEQUENCE</scope>
</reference>
<name>A0A820NE39_9BILA</name>
<dbReference type="EMBL" id="CAJOBQ010000585">
    <property type="protein sequence ID" value="CAF4385693.1"/>
    <property type="molecule type" value="Genomic_DNA"/>
</dbReference>
<protein>
    <submittedName>
        <fullName evidence="2">Uncharacterized protein</fullName>
    </submittedName>
</protein>
<dbReference type="EMBL" id="CAJNYU010002756">
    <property type="protein sequence ID" value="CAF3599175.1"/>
    <property type="molecule type" value="Genomic_DNA"/>
</dbReference>
<evidence type="ECO:0000313" key="1">
    <source>
        <dbReference type="EMBL" id="CAF3599175.1"/>
    </source>
</evidence>
<comment type="caution">
    <text evidence="2">The sequence shown here is derived from an EMBL/GenBank/DDBJ whole genome shotgun (WGS) entry which is preliminary data.</text>
</comment>
<evidence type="ECO:0000313" key="3">
    <source>
        <dbReference type="Proteomes" id="UP000663862"/>
    </source>
</evidence>
<organism evidence="2 3">
    <name type="scientific">Rotaria socialis</name>
    <dbReference type="NCBI Taxonomy" id="392032"/>
    <lineage>
        <taxon>Eukaryota</taxon>
        <taxon>Metazoa</taxon>
        <taxon>Spiralia</taxon>
        <taxon>Gnathifera</taxon>
        <taxon>Rotifera</taxon>
        <taxon>Eurotatoria</taxon>
        <taxon>Bdelloidea</taxon>
        <taxon>Philodinida</taxon>
        <taxon>Philodinidae</taxon>
        <taxon>Rotaria</taxon>
    </lineage>
</organism>
<dbReference type="Proteomes" id="UP000663862">
    <property type="component" value="Unassembled WGS sequence"/>
</dbReference>
<gene>
    <name evidence="1" type="ORF">FME351_LOCUS21861</name>
    <name evidence="2" type="ORF">TSG867_LOCUS11907</name>
</gene>
<accession>A0A820NE39</accession>